<evidence type="ECO:0000313" key="1">
    <source>
        <dbReference type="EMBL" id="KAJ9637676.1"/>
    </source>
</evidence>
<dbReference type="EMBL" id="JAPDRP010000022">
    <property type="protein sequence ID" value="KAJ9637676.1"/>
    <property type="molecule type" value="Genomic_DNA"/>
</dbReference>
<gene>
    <name evidence="1" type="primary">cut15</name>
    <name evidence="1" type="ORF">H2199_007166</name>
</gene>
<organism evidence="1 2">
    <name type="scientific">Coniosporium tulheliwenetii</name>
    <dbReference type="NCBI Taxonomy" id="3383036"/>
    <lineage>
        <taxon>Eukaryota</taxon>
        <taxon>Fungi</taxon>
        <taxon>Dikarya</taxon>
        <taxon>Ascomycota</taxon>
        <taxon>Pezizomycotina</taxon>
        <taxon>Dothideomycetes</taxon>
        <taxon>Dothideomycetes incertae sedis</taxon>
        <taxon>Coniosporium</taxon>
    </lineage>
</organism>
<name>A0ACC2YRA7_9PEZI</name>
<accession>A0ACC2YRA7</accession>
<comment type="caution">
    <text evidence="1">The sequence shown here is derived from an EMBL/GenBank/DDBJ whole genome shotgun (WGS) entry which is preliminary data.</text>
</comment>
<sequence>MADRYIPEHRRTTFKAKNTFKPDELRRRREEQQVEIRKQKREENLAKRRGISGRDGGAPGASLGAAPDSDDEGTSNEGQIDEQIQATTKFRKLLSKERNPPIERVIETGVVSRFVEFLRSPHTLVQFEAAWALTNIASGSAQQTQVVIEAGAVPIFVELLSSHEPDVREQAVWALGNIAGDSPACRDYVLQAGALRPLLALLGDSRKLSMLRNATWTLSNFCRGKTPQPDWQTIAPALPVLAKLVYSLDDEVLIDACWAISYLSDGSNDKIQAVIEAGIPRRLVELLMHASTSVQTPALRSVGNIVTGDDVQTQVIINCGALPALLSLLSSTKDGIRKEACWTISNITAGSPTQIQAVIDANIIPLSFTFFPTAISRLRPEQIRYLVQSGCIKPLCDLLSCPDNKIIQVALDGLENILKVGEMDKEASEQTGEPINRYALFIEEVGGMEKIHDCQNNANEEIYMKAYNIIEKYFSDEDEAGGDMNELAPQQGQDGHFGFGAQQQQQNFNFANGGDSMDM</sequence>
<keyword evidence="2" id="KW-1185">Reference proteome</keyword>
<protein>
    <submittedName>
        <fullName evidence="1">Importin subunit alpha-1</fullName>
    </submittedName>
</protein>
<proteinExistence type="predicted"/>
<reference evidence="1" key="1">
    <citation type="submission" date="2022-10" db="EMBL/GenBank/DDBJ databases">
        <title>Culturing micro-colonial fungi from biological soil crusts in the Mojave desert and describing Neophaeococcomyces mojavensis, and introducing the new genera and species Taxawa tesnikishii.</title>
        <authorList>
            <person name="Kurbessoian T."/>
            <person name="Stajich J.E."/>
        </authorList>
    </citation>
    <scope>NUCLEOTIDE SEQUENCE</scope>
    <source>
        <strain evidence="1">JES_115</strain>
    </source>
</reference>
<dbReference type="Proteomes" id="UP001172680">
    <property type="component" value="Unassembled WGS sequence"/>
</dbReference>
<evidence type="ECO:0000313" key="2">
    <source>
        <dbReference type="Proteomes" id="UP001172680"/>
    </source>
</evidence>